<gene>
    <name evidence="1" type="ORF">K466DRAFT_480528</name>
</gene>
<dbReference type="InParanoid" id="A0A5C3PX46"/>
<evidence type="ECO:0000313" key="2">
    <source>
        <dbReference type="Proteomes" id="UP000308197"/>
    </source>
</evidence>
<protein>
    <submittedName>
        <fullName evidence="1">Uncharacterized protein</fullName>
    </submittedName>
</protein>
<reference evidence="1 2" key="1">
    <citation type="journal article" date="2019" name="Nat. Ecol. Evol.">
        <title>Megaphylogeny resolves global patterns of mushroom evolution.</title>
        <authorList>
            <person name="Varga T."/>
            <person name="Krizsan K."/>
            <person name="Foldi C."/>
            <person name="Dima B."/>
            <person name="Sanchez-Garcia M."/>
            <person name="Sanchez-Ramirez S."/>
            <person name="Szollosi G.J."/>
            <person name="Szarkandi J.G."/>
            <person name="Papp V."/>
            <person name="Albert L."/>
            <person name="Andreopoulos W."/>
            <person name="Angelini C."/>
            <person name="Antonin V."/>
            <person name="Barry K.W."/>
            <person name="Bougher N.L."/>
            <person name="Buchanan P."/>
            <person name="Buyck B."/>
            <person name="Bense V."/>
            <person name="Catcheside P."/>
            <person name="Chovatia M."/>
            <person name="Cooper J."/>
            <person name="Damon W."/>
            <person name="Desjardin D."/>
            <person name="Finy P."/>
            <person name="Geml J."/>
            <person name="Haridas S."/>
            <person name="Hughes K."/>
            <person name="Justo A."/>
            <person name="Karasinski D."/>
            <person name="Kautmanova I."/>
            <person name="Kiss B."/>
            <person name="Kocsube S."/>
            <person name="Kotiranta H."/>
            <person name="LaButti K.M."/>
            <person name="Lechner B.E."/>
            <person name="Liimatainen K."/>
            <person name="Lipzen A."/>
            <person name="Lukacs Z."/>
            <person name="Mihaltcheva S."/>
            <person name="Morgado L.N."/>
            <person name="Niskanen T."/>
            <person name="Noordeloos M.E."/>
            <person name="Ohm R.A."/>
            <person name="Ortiz-Santana B."/>
            <person name="Ovrebo C."/>
            <person name="Racz N."/>
            <person name="Riley R."/>
            <person name="Savchenko A."/>
            <person name="Shiryaev A."/>
            <person name="Soop K."/>
            <person name="Spirin V."/>
            <person name="Szebenyi C."/>
            <person name="Tomsovsky M."/>
            <person name="Tulloss R.E."/>
            <person name="Uehling J."/>
            <person name="Grigoriev I.V."/>
            <person name="Vagvolgyi C."/>
            <person name="Papp T."/>
            <person name="Martin F.M."/>
            <person name="Miettinen O."/>
            <person name="Hibbett D.S."/>
            <person name="Nagy L.G."/>
        </authorList>
    </citation>
    <scope>NUCLEOTIDE SEQUENCE [LARGE SCALE GENOMIC DNA]</scope>
    <source>
        <strain evidence="1 2">HHB13444</strain>
    </source>
</reference>
<sequence>MCFDIVSYIEWACGFRQNTGRQHLDCRHTICRLSDMHKPQEHDCDKTCTGTATSEQHLVTDTYRAVCEQCRPLGRKEHPGMRRGQTERGAPGGIQFRYLTTNYA</sequence>
<dbReference type="Proteomes" id="UP000308197">
    <property type="component" value="Unassembled WGS sequence"/>
</dbReference>
<dbReference type="EMBL" id="ML210998">
    <property type="protein sequence ID" value="TFK92458.1"/>
    <property type="molecule type" value="Genomic_DNA"/>
</dbReference>
<proteinExistence type="predicted"/>
<dbReference type="AlphaFoldDB" id="A0A5C3PX46"/>
<evidence type="ECO:0000313" key="1">
    <source>
        <dbReference type="EMBL" id="TFK92458.1"/>
    </source>
</evidence>
<organism evidence="1 2">
    <name type="scientific">Polyporus arcularius HHB13444</name>
    <dbReference type="NCBI Taxonomy" id="1314778"/>
    <lineage>
        <taxon>Eukaryota</taxon>
        <taxon>Fungi</taxon>
        <taxon>Dikarya</taxon>
        <taxon>Basidiomycota</taxon>
        <taxon>Agaricomycotina</taxon>
        <taxon>Agaricomycetes</taxon>
        <taxon>Polyporales</taxon>
        <taxon>Polyporaceae</taxon>
        <taxon>Polyporus</taxon>
    </lineage>
</organism>
<keyword evidence="2" id="KW-1185">Reference proteome</keyword>
<accession>A0A5C3PX46</accession>
<name>A0A5C3PX46_9APHY</name>